<organism evidence="1 2">
    <name type="scientific">Streptomyces griseoincarnatus</name>
    <dbReference type="NCBI Taxonomy" id="29305"/>
    <lineage>
        <taxon>Bacteria</taxon>
        <taxon>Bacillati</taxon>
        <taxon>Actinomycetota</taxon>
        <taxon>Actinomycetes</taxon>
        <taxon>Kitasatosporales</taxon>
        <taxon>Streptomycetaceae</taxon>
        <taxon>Streptomyces</taxon>
        <taxon>Streptomyces griseoincarnatus group</taxon>
    </lineage>
</organism>
<proteinExistence type="predicted"/>
<keyword evidence="2" id="KW-1185">Reference proteome</keyword>
<sequence length="211" mass="23013">MSFEMFPNSQIYDTGYCVLFAKSVEPDVLLSRIVDSNVTSLLINRDEADAIKALGEDIEAEDVPGLDVDELETAGLLVNSGPLLRAGAYQGWSFVIESEGPYLAGDAIIKAASLGTIAFCARLSETGASWISYAENGEIMSSFDPLFVDRDYGNRPEVLDRLTGYRSAVSHGDRAEAYENALRQIQERLGCLIPISADADRLYAVRVPGQY</sequence>
<accession>A0ABT0W4T6</accession>
<dbReference type="EMBL" id="JAMQBH010000047">
    <property type="protein sequence ID" value="MCM2518270.1"/>
    <property type="molecule type" value="Genomic_DNA"/>
</dbReference>
<dbReference type="InterPro" id="IPR045592">
    <property type="entry name" value="DUF6461"/>
</dbReference>
<evidence type="ECO:0000313" key="2">
    <source>
        <dbReference type="Proteomes" id="UP001523263"/>
    </source>
</evidence>
<gene>
    <name evidence="1" type="ORF">NC658_34450</name>
</gene>
<dbReference type="Proteomes" id="UP001523263">
    <property type="component" value="Unassembled WGS sequence"/>
</dbReference>
<name>A0ABT0W4T6_STRGI</name>
<dbReference type="Pfam" id="PF20062">
    <property type="entry name" value="DUF6461"/>
    <property type="match status" value="1"/>
</dbReference>
<reference evidence="1 2" key="1">
    <citation type="submission" date="2022-06" db="EMBL/GenBank/DDBJ databases">
        <title>Whole genome sequence of Streptomyces griseoincarnatus RB7AG.</title>
        <authorList>
            <person name="Ray L."/>
            <person name="Behera S."/>
            <person name="Panda A.N."/>
        </authorList>
    </citation>
    <scope>NUCLEOTIDE SEQUENCE [LARGE SCALE GENOMIC DNA]</scope>
    <source>
        <strain evidence="1 2">RB7AG</strain>
    </source>
</reference>
<protein>
    <submittedName>
        <fullName evidence="1">DUF6461 domain-containing protein</fullName>
    </submittedName>
</protein>
<dbReference type="RefSeq" id="WP_251100458.1">
    <property type="nucleotide sequence ID" value="NZ_JAMQBH010000047.1"/>
</dbReference>
<evidence type="ECO:0000313" key="1">
    <source>
        <dbReference type="EMBL" id="MCM2518270.1"/>
    </source>
</evidence>
<comment type="caution">
    <text evidence="1">The sequence shown here is derived from an EMBL/GenBank/DDBJ whole genome shotgun (WGS) entry which is preliminary data.</text>
</comment>